<accession>A0A5M8PL75</accession>
<comment type="pathway">
    <text evidence="2">Protein modification; protein lipoylation via exogenous pathway; protein N(6)-(lipoyl)lysine from lipoate: step 2/2.</text>
</comment>
<dbReference type="GO" id="GO:0005739">
    <property type="term" value="C:mitochondrion"/>
    <property type="evidence" value="ECO:0007669"/>
    <property type="project" value="TreeGrafter"/>
</dbReference>
<name>A0A5M8PL75_9LECA</name>
<evidence type="ECO:0000256" key="4">
    <source>
        <dbReference type="ARBA" id="ARBA00015925"/>
    </source>
</evidence>
<dbReference type="PANTHER" id="PTHR12561">
    <property type="entry name" value="LIPOATE-PROTEIN LIGASE"/>
    <property type="match status" value="1"/>
</dbReference>
<dbReference type="Pfam" id="PF21948">
    <property type="entry name" value="LplA-B_cat"/>
    <property type="match status" value="1"/>
</dbReference>
<evidence type="ECO:0000256" key="3">
    <source>
        <dbReference type="ARBA" id="ARBA00008242"/>
    </source>
</evidence>
<evidence type="ECO:0000256" key="1">
    <source>
        <dbReference type="ARBA" id="ARBA00003253"/>
    </source>
</evidence>
<dbReference type="SUPFAM" id="SSF55681">
    <property type="entry name" value="Class II aaRS and biotin synthetases"/>
    <property type="match status" value="1"/>
</dbReference>
<comment type="similarity">
    <text evidence="3">Belongs to the LplA family.</text>
</comment>
<evidence type="ECO:0000313" key="7">
    <source>
        <dbReference type="Proteomes" id="UP000324767"/>
    </source>
</evidence>
<dbReference type="EMBL" id="VXIT01000009">
    <property type="protein sequence ID" value="KAA6410099.1"/>
    <property type="molecule type" value="Genomic_DNA"/>
</dbReference>
<dbReference type="Gene3D" id="3.30.930.10">
    <property type="entry name" value="Bira Bifunctional Protein, Domain 2"/>
    <property type="match status" value="1"/>
</dbReference>
<dbReference type="Proteomes" id="UP000324767">
    <property type="component" value="Unassembled WGS sequence"/>
</dbReference>
<comment type="function">
    <text evidence="1">Catalyzes both the ATP-dependent activation of exogenously supplied lipoate to lipoyl-AMP and the transfer of the activated lipoyl onto the lipoyl domains of lipoate-dependent enzymes.</text>
</comment>
<dbReference type="GO" id="GO:0017118">
    <property type="term" value="F:lipoyltransferase activity"/>
    <property type="evidence" value="ECO:0007669"/>
    <property type="project" value="TreeGrafter"/>
</dbReference>
<evidence type="ECO:0000313" key="6">
    <source>
        <dbReference type="EMBL" id="KAA6410099.1"/>
    </source>
</evidence>
<sequence>MVVRAIRQHNDRARVNERHDIVLDQAPMRSKEHLPDTNDMHTTAYTAANSTLSPLKVSGSAYKLTRLRALHHGTCLLASPHLGIVSTYLRSPAAPFLKARGVESVRSPVGNIFAIHEDPKRINRTFQRRVIEAFADLHELEKEAVTAFIDTRVETCLQHDATWVTGYIDDTVADIPEVKRGIRELESPEWIYEQTPQFVLSSHPTEEDDRARPALPQGLPPATGAYLKVRSGIIASSRISMSADEDDAHEEAAKIHTVLQDRKLHQIVDWQAVLDDAKAFENIHQTRVLARWLSTLLGY</sequence>
<gene>
    <name evidence="6" type="ORF">FRX48_05518</name>
</gene>
<dbReference type="InterPro" id="IPR004143">
    <property type="entry name" value="BPL_LPL_catalytic"/>
</dbReference>
<protein>
    <recommendedName>
        <fullName evidence="4">Putative lipoate-protein ligase A</fullName>
    </recommendedName>
</protein>
<dbReference type="InterPro" id="IPR004562">
    <property type="entry name" value="LipoylTrfase_LipoateP_Ligase"/>
</dbReference>
<dbReference type="InterPro" id="IPR045864">
    <property type="entry name" value="aa-tRNA-synth_II/BPL/LPL"/>
</dbReference>
<dbReference type="PANTHER" id="PTHR12561:SF3">
    <property type="entry name" value="LIPOYLTRANSFERASE 1, MITOCHONDRIAL"/>
    <property type="match status" value="1"/>
</dbReference>
<organism evidence="6 7">
    <name type="scientific">Lasallia pustulata</name>
    <dbReference type="NCBI Taxonomy" id="136370"/>
    <lineage>
        <taxon>Eukaryota</taxon>
        <taxon>Fungi</taxon>
        <taxon>Dikarya</taxon>
        <taxon>Ascomycota</taxon>
        <taxon>Pezizomycotina</taxon>
        <taxon>Lecanoromycetes</taxon>
        <taxon>OSLEUM clade</taxon>
        <taxon>Umbilicariomycetidae</taxon>
        <taxon>Umbilicariales</taxon>
        <taxon>Umbilicariaceae</taxon>
        <taxon>Lasallia</taxon>
    </lineage>
</organism>
<evidence type="ECO:0000256" key="2">
    <source>
        <dbReference type="ARBA" id="ARBA00005085"/>
    </source>
</evidence>
<reference evidence="6 7" key="1">
    <citation type="submission" date="2019-09" db="EMBL/GenBank/DDBJ databases">
        <title>The hologenome of the rock-dwelling lichen Lasallia pustulata.</title>
        <authorList>
            <person name="Greshake Tzovaras B."/>
            <person name="Segers F."/>
            <person name="Bicker A."/>
            <person name="Dal Grande F."/>
            <person name="Otte J."/>
            <person name="Hankeln T."/>
            <person name="Schmitt I."/>
            <person name="Ebersberger I."/>
        </authorList>
    </citation>
    <scope>NUCLEOTIDE SEQUENCE [LARGE SCALE GENOMIC DNA]</scope>
    <source>
        <strain evidence="6">A1-1</strain>
    </source>
</reference>
<evidence type="ECO:0000259" key="5">
    <source>
        <dbReference type="Pfam" id="PF21948"/>
    </source>
</evidence>
<feature type="domain" description="BPL/LPL catalytic" evidence="5">
    <location>
        <begin position="1"/>
        <end position="134"/>
    </location>
</feature>
<proteinExistence type="inferred from homology"/>
<dbReference type="GO" id="GO:0009249">
    <property type="term" value="P:protein lipoylation"/>
    <property type="evidence" value="ECO:0007669"/>
    <property type="project" value="InterPro"/>
</dbReference>
<dbReference type="AlphaFoldDB" id="A0A5M8PL75"/>
<comment type="caution">
    <text evidence="6">The sequence shown here is derived from an EMBL/GenBank/DDBJ whole genome shotgun (WGS) entry which is preliminary data.</text>
</comment>
<dbReference type="OrthoDB" id="201621at2759"/>